<dbReference type="InterPro" id="IPR058521">
    <property type="entry name" value="DUF8208"/>
</dbReference>
<keyword evidence="2" id="KW-0472">Membrane</keyword>
<feature type="region of interest" description="Disordered" evidence="1">
    <location>
        <begin position="389"/>
        <end position="596"/>
    </location>
</feature>
<dbReference type="InterPro" id="IPR058066">
    <property type="entry name" value="pXO2-14_N"/>
</dbReference>
<feature type="transmembrane region" description="Helical" evidence="2">
    <location>
        <begin position="71"/>
        <end position="88"/>
    </location>
</feature>
<feature type="domain" description="DUF8208" evidence="3">
    <location>
        <begin position="2"/>
        <end position="336"/>
    </location>
</feature>
<dbReference type="EMBL" id="CP117884">
    <property type="protein sequence ID" value="WDF82205.1"/>
    <property type="molecule type" value="Genomic_DNA"/>
</dbReference>
<keyword evidence="2" id="KW-1133">Transmembrane helix</keyword>
<protein>
    <recommendedName>
        <fullName evidence="3">DUF8208 domain-containing protein</fullName>
    </recommendedName>
</protein>
<sequence length="769" mass="80266">MLIYGLTTIVNALSGIFAKMYKLLDFWGYAPFQKFLKTYDPVIWALATIGIIWAGLMMMHNKRVDYHEKGNNFLVAVLLFFGLTFLMTQGTKLITAGAEQAMVNTPSAVSIYQGNITDVYMLDKAGWKTSGGKAKLPKTTNRIKNMEDIKLLSINEKVDTGGWFGGSKASDDGTKILAKQLSMNSDGKWELHNMQGAFKIDDNYYRYSWHPWILAANLLLYLITVAIVIFKLVKIIMEINFIGLLAQGAALTDFDSGKRNRQIIAKLRDSFVVAFLLCVILQFYAQFLSFITHAGVGGVARIFAMIGAFLFVLDGPNIIQAVFGIDAGLSSMAQTMTNVMLLARGAGSTTKSALNATKKLGGVAKGIANKGLVGGSALAGFANGLTKKPNLPGDKVGGVTPAAASNKKPELDPTKSNGTDQNQASKGPATATQTGDVPTSASSTDIAQPNASEKEQAAPALGADAEKGNNPDNAGLDTNEDALGTGAVNGNGIEEPATAAPDLPAQADIGSGSISSLGGNDMVSNSTTGDATAPQLQQEDTQASDGGLGGSQDYSAPDVAAPEIPQAAKDLVGSKLKPGQVGQASQLGTNTRSAPSLGTSAARQALGYGTSPVHAVPNMSHGEAVAVGAADSPQGSYTTMPGATTQPASGTQSSRPQQQSQVLGGSGSNTASYSVPHVSTQSMPRATASAVQAGQTAMLNDQHAALDDQHQFDATTNQTIGTVISNRLTDINIGAHQALAKSPTVSAVRRAYRVGQTTGQSLRQGKNLK</sequence>
<gene>
    <name evidence="4" type="ORF">PQ472_09970</name>
</gene>
<feature type="compositionally biased region" description="Polar residues" evidence="1">
    <location>
        <begin position="582"/>
        <end position="596"/>
    </location>
</feature>
<evidence type="ECO:0000259" key="3">
    <source>
        <dbReference type="Pfam" id="PF26635"/>
    </source>
</evidence>
<keyword evidence="5" id="KW-1185">Reference proteome</keyword>
<reference evidence="4 5" key="1">
    <citation type="submission" date="2023-02" db="EMBL/GenBank/DDBJ databases">
        <title>Genome sequence of Lacticaseibacillus sp. KACC 23028.</title>
        <authorList>
            <person name="Kim S."/>
            <person name="Heo J."/>
            <person name="Kwon S.-W."/>
        </authorList>
    </citation>
    <scope>NUCLEOTIDE SEQUENCE [LARGE SCALE GENOMIC DNA]</scope>
    <source>
        <strain evidence="4 5">KACC 23028</strain>
    </source>
</reference>
<dbReference type="Pfam" id="PF26635">
    <property type="entry name" value="DUF8208"/>
    <property type="match status" value="1"/>
</dbReference>
<feature type="compositionally biased region" description="Polar residues" evidence="1">
    <location>
        <begin position="633"/>
        <end position="656"/>
    </location>
</feature>
<feature type="transmembrane region" description="Helical" evidence="2">
    <location>
        <begin position="42"/>
        <end position="59"/>
    </location>
</feature>
<feature type="compositionally biased region" description="Polar residues" evidence="1">
    <location>
        <begin position="669"/>
        <end position="686"/>
    </location>
</feature>
<proteinExistence type="predicted"/>
<evidence type="ECO:0000313" key="4">
    <source>
        <dbReference type="EMBL" id="WDF82205.1"/>
    </source>
</evidence>
<feature type="transmembrane region" description="Helical" evidence="2">
    <location>
        <begin position="212"/>
        <end position="233"/>
    </location>
</feature>
<feature type="compositionally biased region" description="Polar residues" evidence="1">
    <location>
        <begin position="522"/>
        <end position="544"/>
    </location>
</feature>
<feature type="compositionally biased region" description="Polar residues" evidence="1">
    <location>
        <begin position="414"/>
        <end position="451"/>
    </location>
</feature>
<organism evidence="4 5">
    <name type="scientific">Lacticaseibacillus pabuli</name>
    <dbReference type="NCBI Taxonomy" id="3025672"/>
    <lineage>
        <taxon>Bacteria</taxon>
        <taxon>Bacillati</taxon>
        <taxon>Bacillota</taxon>
        <taxon>Bacilli</taxon>
        <taxon>Lactobacillales</taxon>
        <taxon>Lactobacillaceae</taxon>
        <taxon>Lacticaseibacillus</taxon>
    </lineage>
</organism>
<feature type="transmembrane region" description="Helical" evidence="2">
    <location>
        <begin position="267"/>
        <end position="285"/>
    </location>
</feature>
<evidence type="ECO:0000256" key="2">
    <source>
        <dbReference type="SAM" id="Phobius"/>
    </source>
</evidence>
<feature type="region of interest" description="Disordered" evidence="1">
    <location>
        <begin position="629"/>
        <end position="686"/>
    </location>
</feature>
<name>A0ABY7WSU0_9LACO</name>
<evidence type="ECO:0000313" key="5">
    <source>
        <dbReference type="Proteomes" id="UP001220377"/>
    </source>
</evidence>
<dbReference type="NCBIfam" id="NF045890">
    <property type="entry name" value="conj_pls20_p028"/>
    <property type="match status" value="1"/>
</dbReference>
<keyword evidence="2" id="KW-0812">Transmembrane</keyword>
<evidence type="ECO:0000256" key="1">
    <source>
        <dbReference type="SAM" id="MobiDB-lite"/>
    </source>
</evidence>
<dbReference type="Proteomes" id="UP001220377">
    <property type="component" value="Chromosome"/>
</dbReference>
<accession>A0ABY7WSU0</accession>
<feature type="compositionally biased region" description="Low complexity" evidence="1">
    <location>
        <begin position="509"/>
        <end position="519"/>
    </location>
</feature>